<organism evidence="1 2">
    <name type="scientific">Coniophora puteana (strain RWD-64-598)</name>
    <name type="common">Brown rot fungus</name>
    <dbReference type="NCBI Taxonomy" id="741705"/>
    <lineage>
        <taxon>Eukaryota</taxon>
        <taxon>Fungi</taxon>
        <taxon>Dikarya</taxon>
        <taxon>Basidiomycota</taxon>
        <taxon>Agaricomycotina</taxon>
        <taxon>Agaricomycetes</taxon>
        <taxon>Agaricomycetidae</taxon>
        <taxon>Boletales</taxon>
        <taxon>Coniophorineae</taxon>
        <taxon>Coniophoraceae</taxon>
        <taxon>Coniophora</taxon>
    </lineage>
</organism>
<gene>
    <name evidence="1" type="ORF">CONPUDRAFT_163848</name>
</gene>
<dbReference type="RefSeq" id="XP_007766744.1">
    <property type="nucleotide sequence ID" value="XM_007768554.1"/>
</dbReference>
<accession>A0A5M3MUG2</accession>
<dbReference type="KEGG" id="cput:CONPUDRAFT_163848"/>
<name>A0A5M3MUG2_CONPW</name>
<proteinExistence type="predicted"/>
<comment type="caution">
    <text evidence="1">The sequence shown here is derived from an EMBL/GenBank/DDBJ whole genome shotgun (WGS) entry which is preliminary data.</text>
</comment>
<evidence type="ECO:0000313" key="1">
    <source>
        <dbReference type="EMBL" id="EIW82769.1"/>
    </source>
</evidence>
<dbReference type="AlphaFoldDB" id="A0A5M3MUG2"/>
<dbReference type="GeneID" id="19205012"/>
<reference evidence="2" key="1">
    <citation type="journal article" date="2012" name="Science">
        <title>The Paleozoic origin of enzymatic lignin decomposition reconstructed from 31 fungal genomes.</title>
        <authorList>
            <person name="Floudas D."/>
            <person name="Binder M."/>
            <person name="Riley R."/>
            <person name="Barry K."/>
            <person name="Blanchette R.A."/>
            <person name="Henrissat B."/>
            <person name="Martinez A.T."/>
            <person name="Otillar R."/>
            <person name="Spatafora J.W."/>
            <person name="Yadav J.S."/>
            <person name="Aerts A."/>
            <person name="Benoit I."/>
            <person name="Boyd A."/>
            <person name="Carlson A."/>
            <person name="Copeland A."/>
            <person name="Coutinho P.M."/>
            <person name="de Vries R.P."/>
            <person name="Ferreira P."/>
            <person name="Findley K."/>
            <person name="Foster B."/>
            <person name="Gaskell J."/>
            <person name="Glotzer D."/>
            <person name="Gorecki P."/>
            <person name="Heitman J."/>
            <person name="Hesse C."/>
            <person name="Hori C."/>
            <person name="Igarashi K."/>
            <person name="Jurgens J.A."/>
            <person name="Kallen N."/>
            <person name="Kersten P."/>
            <person name="Kohler A."/>
            <person name="Kuees U."/>
            <person name="Kumar T.K.A."/>
            <person name="Kuo A."/>
            <person name="LaButti K."/>
            <person name="Larrondo L.F."/>
            <person name="Lindquist E."/>
            <person name="Ling A."/>
            <person name="Lombard V."/>
            <person name="Lucas S."/>
            <person name="Lundell T."/>
            <person name="Martin R."/>
            <person name="McLaughlin D.J."/>
            <person name="Morgenstern I."/>
            <person name="Morin E."/>
            <person name="Murat C."/>
            <person name="Nagy L.G."/>
            <person name="Nolan M."/>
            <person name="Ohm R.A."/>
            <person name="Patyshakuliyeva A."/>
            <person name="Rokas A."/>
            <person name="Ruiz-Duenas F.J."/>
            <person name="Sabat G."/>
            <person name="Salamov A."/>
            <person name="Samejima M."/>
            <person name="Schmutz J."/>
            <person name="Slot J.C."/>
            <person name="St John F."/>
            <person name="Stenlid J."/>
            <person name="Sun H."/>
            <person name="Sun S."/>
            <person name="Syed K."/>
            <person name="Tsang A."/>
            <person name="Wiebenga A."/>
            <person name="Young D."/>
            <person name="Pisabarro A."/>
            <person name="Eastwood D.C."/>
            <person name="Martin F."/>
            <person name="Cullen D."/>
            <person name="Grigoriev I.V."/>
            <person name="Hibbett D.S."/>
        </authorList>
    </citation>
    <scope>NUCLEOTIDE SEQUENCE [LARGE SCALE GENOMIC DNA]</scope>
    <source>
        <strain evidence="2">RWD-64-598 SS2</strain>
    </source>
</reference>
<dbReference type="EMBL" id="JH711576">
    <property type="protein sequence ID" value="EIW82769.1"/>
    <property type="molecule type" value="Genomic_DNA"/>
</dbReference>
<dbReference type="Proteomes" id="UP000053558">
    <property type="component" value="Unassembled WGS sequence"/>
</dbReference>
<keyword evidence="2" id="KW-1185">Reference proteome</keyword>
<evidence type="ECO:0000313" key="2">
    <source>
        <dbReference type="Proteomes" id="UP000053558"/>
    </source>
</evidence>
<protein>
    <submittedName>
        <fullName evidence="1">Uncharacterized protein</fullName>
    </submittedName>
</protein>
<sequence>MQSERSPSRRETIVWEADVGKGYVFSSMGRLDVTSYGEVKCAFITLERCARMPPPSHPSSIGPDELIGFNWTWKIRARASNRGDLPSSFCLEGSSSAVFSTLSPGALLVHWSNTNDRSFVWWLGSLDRDVNPTVISNHNLTETEEEKRWAPYQALSRTHLFVVRPYMDDSNDDTPRTRTRLSALPLATVHAGTPHVCSSSVIDRCYMRDVSILRDSIVDLTTGETEVVLIGLRIFVATGRDESELTLNGAAELTIRMQTMMHFPFSADCILVQPSWTGCSMFTFAIEKTQDARIGAVQAMYNDETQEATAICTSNVDCMGIVRDKFFHRQAKLLSSENEIWEETEDRIFSVPRIFCVPDFV</sequence>